<evidence type="ECO:0000313" key="1">
    <source>
        <dbReference type="EMBL" id="CAG8772919.1"/>
    </source>
</evidence>
<dbReference type="OrthoDB" id="2437795at2759"/>
<dbReference type="AlphaFoldDB" id="A0A9N9NUG7"/>
<proteinExistence type="predicted"/>
<organism evidence="1 2">
    <name type="scientific">Dentiscutata erythropus</name>
    <dbReference type="NCBI Taxonomy" id="1348616"/>
    <lineage>
        <taxon>Eukaryota</taxon>
        <taxon>Fungi</taxon>
        <taxon>Fungi incertae sedis</taxon>
        <taxon>Mucoromycota</taxon>
        <taxon>Glomeromycotina</taxon>
        <taxon>Glomeromycetes</taxon>
        <taxon>Diversisporales</taxon>
        <taxon>Gigasporaceae</taxon>
        <taxon>Dentiscutata</taxon>
    </lineage>
</organism>
<keyword evidence="2" id="KW-1185">Reference proteome</keyword>
<dbReference type="Proteomes" id="UP000789405">
    <property type="component" value="Unassembled WGS sequence"/>
</dbReference>
<reference evidence="1" key="1">
    <citation type="submission" date="2021-06" db="EMBL/GenBank/DDBJ databases">
        <authorList>
            <person name="Kallberg Y."/>
            <person name="Tangrot J."/>
            <person name="Rosling A."/>
        </authorList>
    </citation>
    <scope>NUCLEOTIDE SEQUENCE</scope>
    <source>
        <strain evidence="1">MA453B</strain>
    </source>
</reference>
<comment type="caution">
    <text evidence="1">The sequence shown here is derived from an EMBL/GenBank/DDBJ whole genome shotgun (WGS) entry which is preliminary data.</text>
</comment>
<sequence length="86" mass="10410">ANLNEQITESKDPKRYELQQFFGQVQYYFCYIFCGKYQLLAYIKNVKNACKGPYRIYCFEEFGDYEFVDVSMIQRCVGREIFLCYK</sequence>
<name>A0A9N9NUG7_9GLOM</name>
<gene>
    <name evidence="1" type="ORF">DERYTH_LOCUS18859</name>
</gene>
<accession>A0A9N9NUG7</accession>
<protein>
    <submittedName>
        <fullName evidence="1">28706_t:CDS:1</fullName>
    </submittedName>
</protein>
<evidence type="ECO:0000313" key="2">
    <source>
        <dbReference type="Proteomes" id="UP000789405"/>
    </source>
</evidence>
<dbReference type="EMBL" id="CAJVPY010019788">
    <property type="protein sequence ID" value="CAG8772919.1"/>
    <property type="molecule type" value="Genomic_DNA"/>
</dbReference>
<feature type="non-terminal residue" evidence="1">
    <location>
        <position position="86"/>
    </location>
</feature>